<proteinExistence type="predicted"/>
<evidence type="ECO:0000313" key="4">
    <source>
        <dbReference type="EMBL" id="QEG43616.1"/>
    </source>
</evidence>
<keyword evidence="1" id="KW-0677">Repeat</keyword>
<dbReference type="RefSeq" id="WP_068141171.1">
    <property type="nucleotide sequence ID" value="NZ_CP042914.1"/>
</dbReference>
<dbReference type="PROSITE" id="PS50005">
    <property type="entry name" value="TPR"/>
    <property type="match status" value="4"/>
</dbReference>
<protein>
    <submittedName>
        <fullName evidence="4">Lipoprotein NlpI</fullName>
    </submittedName>
</protein>
<dbReference type="Pfam" id="PF13432">
    <property type="entry name" value="TPR_16"/>
    <property type="match status" value="2"/>
</dbReference>
<dbReference type="SUPFAM" id="SSF48452">
    <property type="entry name" value="TPR-like"/>
    <property type="match status" value="1"/>
</dbReference>
<gene>
    <name evidence="4" type="ORF">UC8_56670</name>
</gene>
<organism evidence="4 5">
    <name type="scientific">Roseimaritima ulvae</name>
    <dbReference type="NCBI Taxonomy" id="980254"/>
    <lineage>
        <taxon>Bacteria</taxon>
        <taxon>Pseudomonadati</taxon>
        <taxon>Planctomycetota</taxon>
        <taxon>Planctomycetia</taxon>
        <taxon>Pirellulales</taxon>
        <taxon>Pirellulaceae</taxon>
        <taxon>Roseimaritima</taxon>
    </lineage>
</organism>
<dbReference type="EMBL" id="CP042914">
    <property type="protein sequence ID" value="QEG43616.1"/>
    <property type="molecule type" value="Genomic_DNA"/>
</dbReference>
<dbReference type="InterPro" id="IPR019734">
    <property type="entry name" value="TPR_rpt"/>
</dbReference>
<dbReference type="Pfam" id="PF00515">
    <property type="entry name" value="TPR_1"/>
    <property type="match status" value="1"/>
</dbReference>
<keyword evidence="5" id="KW-1185">Reference proteome</keyword>
<dbReference type="PROSITE" id="PS50293">
    <property type="entry name" value="TPR_REGION"/>
    <property type="match status" value="1"/>
</dbReference>
<dbReference type="KEGG" id="rul:UC8_56670"/>
<evidence type="ECO:0000256" key="2">
    <source>
        <dbReference type="ARBA" id="ARBA00022803"/>
    </source>
</evidence>
<name>A0A5B9R2H8_9BACT</name>
<evidence type="ECO:0000313" key="5">
    <source>
        <dbReference type="Proteomes" id="UP000325286"/>
    </source>
</evidence>
<dbReference type="Pfam" id="PF13181">
    <property type="entry name" value="TPR_8"/>
    <property type="match status" value="1"/>
</dbReference>
<dbReference type="AlphaFoldDB" id="A0A5B9R2H8"/>
<feature type="repeat" description="TPR" evidence="3">
    <location>
        <begin position="306"/>
        <end position="339"/>
    </location>
</feature>
<feature type="repeat" description="TPR" evidence="3">
    <location>
        <begin position="133"/>
        <end position="166"/>
    </location>
</feature>
<keyword evidence="4" id="KW-0449">Lipoprotein</keyword>
<feature type="repeat" description="TPR" evidence="3">
    <location>
        <begin position="201"/>
        <end position="234"/>
    </location>
</feature>
<accession>A0A5B9R2H8</accession>
<dbReference type="InterPro" id="IPR050498">
    <property type="entry name" value="Ycf3"/>
</dbReference>
<evidence type="ECO:0000256" key="3">
    <source>
        <dbReference type="PROSITE-ProRule" id="PRU00339"/>
    </source>
</evidence>
<dbReference type="SMART" id="SM00028">
    <property type="entry name" value="TPR"/>
    <property type="match status" value="7"/>
</dbReference>
<dbReference type="Gene3D" id="1.25.40.10">
    <property type="entry name" value="Tetratricopeptide repeat domain"/>
    <property type="match status" value="3"/>
</dbReference>
<sequence>MAFRQILILVVFVAGLFAVPASWAFEVGDWVAVRRNATLIAAGQRVDQVTPGQVLRVLAVGKGQVWVSRGRPGWIATANLVVVAEANKLFEQATGRLGARDLLARGRVRLAAGKLEAGLVDLNRAAELASQNGEFLAPLGFGYLAAGHPETAIKVFSAALDKQPQSVEAWMGRGLAYSQTGNANNARSDFAQAIKLDPLHAFPRKHLGALLHDQGQLDAAEQALTKAIELDAHDGFARKAMGRLRFDQGNLEAARDAFSIAIKLDNKDTEALTGRGVVRHAMGDLKAAEADYLAAIEAAEALPDNAFMWSNLGQVQMELGKFSEALKNLNKAIQLDPEFNEARSHRAFLLVTQPAARQSATASVQQAAADMRQVFQSKAEKTFWDYRALAAVSAQRGDNARAAGYQAQAVEQVQQNGPKRFVEPAIEALKRYQTQ</sequence>
<evidence type="ECO:0000256" key="1">
    <source>
        <dbReference type="ARBA" id="ARBA00022737"/>
    </source>
</evidence>
<dbReference type="PANTHER" id="PTHR44858:SF17">
    <property type="match status" value="1"/>
</dbReference>
<reference evidence="4 5" key="1">
    <citation type="submission" date="2019-08" db="EMBL/GenBank/DDBJ databases">
        <title>Deep-cultivation of Planctomycetes and their phenomic and genomic characterization uncovers novel biology.</title>
        <authorList>
            <person name="Wiegand S."/>
            <person name="Jogler M."/>
            <person name="Boedeker C."/>
            <person name="Pinto D."/>
            <person name="Vollmers J."/>
            <person name="Rivas-Marin E."/>
            <person name="Kohn T."/>
            <person name="Peeters S.H."/>
            <person name="Heuer A."/>
            <person name="Rast P."/>
            <person name="Oberbeckmann S."/>
            <person name="Bunk B."/>
            <person name="Jeske O."/>
            <person name="Meyerdierks A."/>
            <person name="Storesund J.E."/>
            <person name="Kallscheuer N."/>
            <person name="Luecker S."/>
            <person name="Lage O.M."/>
            <person name="Pohl T."/>
            <person name="Merkel B.J."/>
            <person name="Hornburger P."/>
            <person name="Mueller R.-W."/>
            <person name="Bruemmer F."/>
            <person name="Labrenz M."/>
            <person name="Spormann A.M."/>
            <person name="Op den Camp H."/>
            <person name="Overmann J."/>
            <person name="Amann R."/>
            <person name="Jetten M.S.M."/>
            <person name="Mascher T."/>
            <person name="Medema M.H."/>
            <person name="Devos D.P."/>
            <person name="Kaster A.-K."/>
            <person name="Ovreas L."/>
            <person name="Rohde M."/>
            <person name="Galperin M.Y."/>
            <person name="Jogler C."/>
        </authorList>
    </citation>
    <scope>NUCLEOTIDE SEQUENCE [LARGE SCALE GENOMIC DNA]</scope>
    <source>
        <strain evidence="4 5">UC8</strain>
    </source>
</reference>
<dbReference type="PANTHER" id="PTHR44858">
    <property type="entry name" value="TETRATRICOPEPTIDE REPEAT PROTEIN 6"/>
    <property type="match status" value="1"/>
</dbReference>
<feature type="repeat" description="TPR" evidence="3">
    <location>
        <begin position="167"/>
        <end position="200"/>
    </location>
</feature>
<keyword evidence="2 3" id="KW-0802">TPR repeat</keyword>
<dbReference type="InterPro" id="IPR011990">
    <property type="entry name" value="TPR-like_helical_dom_sf"/>
</dbReference>
<dbReference type="Proteomes" id="UP000325286">
    <property type="component" value="Chromosome"/>
</dbReference>